<reference evidence="2" key="1">
    <citation type="submission" date="2020-01" db="EMBL/GenBank/DDBJ databases">
        <authorList>
            <person name="Meier V. D."/>
            <person name="Meier V D."/>
        </authorList>
    </citation>
    <scope>NUCLEOTIDE SEQUENCE</scope>
    <source>
        <strain evidence="2">HLG_WM_MAG_09</strain>
    </source>
</reference>
<name>A0A6S6UME0_9GAMM</name>
<protein>
    <recommendedName>
        <fullName evidence="1">DUF3108 domain-containing protein</fullName>
    </recommendedName>
</protein>
<organism evidence="2">
    <name type="scientific">uncultured Thiotrichaceae bacterium</name>
    <dbReference type="NCBI Taxonomy" id="298394"/>
    <lineage>
        <taxon>Bacteria</taxon>
        <taxon>Pseudomonadati</taxon>
        <taxon>Pseudomonadota</taxon>
        <taxon>Gammaproteobacteria</taxon>
        <taxon>Thiotrichales</taxon>
        <taxon>Thiotrichaceae</taxon>
        <taxon>environmental samples</taxon>
    </lineage>
</organism>
<proteinExistence type="predicted"/>
<dbReference type="Pfam" id="PF21347">
    <property type="entry name" value="DUF3108_like"/>
    <property type="match status" value="1"/>
</dbReference>
<dbReference type="InterPro" id="IPR049279">
    <property type="entry name" value="DUF3108-like"/>
</dbReference>
<gene>
    <name evidence="2" type="ORF">HELGO_WM66326</name>
</gene>
<dbReference type="EMBL" id="CACVAT010000635">
    <property type="protein sequence ID" value="CAA6830832.1"/>
    <property type="molecule type" value="Genomic_DNA"/>
</dbReference>
<sequence length="124" mass="14107">MPYSDVTDRRWSSKTVRYIIHRIGPSTITSANRPTQDFVMSYRIASRDETVSVPAGTFEDCLLVEGEATLTMFADPLTGYQDVPIKTREWYAPGVGLVKLERSEVLDTRIYKGGSYLFELVEYL</sequence>
<accession>A0A6S6UME0</accession>
<evidence type="ECO:0000313" key="2">
    <source>
        <dbReference type="EMBL" id="CAA6830832.1"/>
    </source>
</evidence>
<dbReference type="AlphaFoldDB" id="A0A6S6UME0"/>
<feature type="domain" description="DUF3108" evidence="1">
    <location>
        <begin position="38"/>
        <end position="103"/>
    </location>
</feature>
<evidence type="ECO:0000259" key="1">
    <source>
        <dbReference type="Pfam" id="PF21347"/>
    </source>
</evidence>
<dbReference type="Gene3D" id="2.40.360.20">
    <property type="match status" value="1"/>
</dbReference>